<evidence type="ECO:0000256" key="2">
    <source>
        <dbReference type="ARBA" id="ARBA00022692"/>
    </source>
</evidence>
<evidence type="ECO:0000313" key="9">
    <source>
        <dbReference type="Proteomes" id="UP000236621"/>
    </source>
</evidence>
<feature type="compositionally biased region" description="Basic and acidic residues" evidence="5">
    <location>
        <begin position="26"/>
        <end position="38"/>
    </location>
</feature>
<keyword evidence="9" id="KW-1185">Reference proteome</keyword>
<evidence type="ECO:0000256" key="4">
    <source>
        <dbReference type="ARBA" id="ARBA00023136"/>
    </source>
</evidence>
<dbReference type="GO" id="GO:0022857">
    <property type="term" value="F:transmembrane transporter activity"/>
    <property type="evidence" value="ECO:0007669"/>
    <property type="project" value="InterPro"/>
</dbReference>
<name>A0A2K3QGK5_9HYPO</name>
<feature type="transmembrane region" description="Helical" evidence="6">
    <location>
        <begin position="337"/>
        <end position="360"/>
    </location>
</feature>
<accession>A0A2K3QGK5</accession>
<dbReference type="SUPFAM" id="SSF103473">
    <property type="entry name" value="MFS general substrate transporter"/>
    <property type="match status" value="1"/>
</dbReference>
<proteinExistence type="predicted"/>
<dbReference type="Proteomes" id="UP000236621">
    <property type="component" value="Unassembled WGS sequence"/>
</dbReference>
<comment type="caution">
    <text evidence="8">The sequence shown here is derived from an EMBL/GenBank/DDBJ whole genome shotgun (WGS) entry which is preliminary data.</text>
</comment>
<dbReference type="InterPro" id="IPR011701">
    <property type="entry name" value="MFS"/>
</dbReference>
<feature type="transmembrane region" description="Helical" evidence="6">
    <location>
        <begin position="74"/>
        <end position="102"/>
    </location>
</feature>
<dbReference type="Gene3D" id="1.20.1250.20">
    <property type="entry name" value="MFS general substrate transporter like domains"/>
    <property type="match status" value="2"/>
</dbReference>
<feature type="transmembrane region" description="Helical" evidence="6">
    <location>
        <begin position="114"/>
        <end position="134"/>
    </location>
</feature>
<comment type="subcellular location">
    <subcellularLocation>
        <location evidence="1">Membrane</location>
        <topology evidence="1">Multi-pass membrane protein</topology>
    </subcellularLocation>
</comment>
<evidence type="ECO:0000256" key="3">
    <source>
        <dbReference type="ARBA" id="ARBA00022989"/>
    </source>
</evidence>
<evidence type="ECO:0000256" key="5">
    <source>
        <dbReference type="SAM" id="MobiDB-lite"/>
    </source>
</evidence>
<dbReference type="InterPro" id="IPR020846">
    <property type="entry name" value="MFS_dom"/>
</dbReference>
<organism evidence="8 9">
    <name type="scientific">Tolypocladium capitatum</name>
    <dbReference type="NCBI Taxonomy" id="45235"/>
    <lineage>
        <taxon>Eukaryota</taxon>
        <taxon>Fungi</taxon>
        <taxon>Dikarya</taxon>
        <taxon>Ascomycota</taxon>
        <taxon>Pezizomycotina</taxon>
        <taxon>Sordariomycetes</taxon>
        <taxon>Hypocreomycetidae</taxon>
        <taxon>Hypocreales</taxon>
        <taxon>Ophiocordycipitaceae</taxon>
        <taxon>Tolypocladium</taxon>
    </lineage>
</organism>
<dbReference type="AlphaFoldDB" id="A0A2K3QGK5"/>
<feature type="transmembrane region" description="Helical" evidence="6">
    <location>
        <begin position="300"/>
        <end position="317"/>
    </location>
</feature>
<keyword evidence="4 6" id="KW-0472">Membrane</keyword>
<dbReference type="InterPro" id="IPR036259">
    <property type="entry name" value="MFS_trans_sf"/>
</dbReference>
<feature type="compositionally biased region" description="Polar residues" evidence="5">
    <location>
        <begin position="42"/>
        <end position="60"/>
    </location>
</feature>
<feature type="transmembrane region" description="Helical" evidence="6">
    <location>
        <begin position="231"/>
        <end position="251"/>
    </location>
</feature>
<gene>
    <name evidence="8" type="ORF">TCAP_03386</name>
</gene>
<dbReference type="OrthoDB" id="4139357at2759"/>
<feature type="transmembrane region" description="Helical" evidence="6">
    <location>
        <begin position="146"/>
        <end position="169"/>
    </location>
</feature>
<evidence type="ECO:0000313" key="8">
    <source>
        <dbReference type="EMBL" id="PNY26684.1"/>
    </source>
</evidence>
<feature type="transmembrane region" description="Helical" evidence="6">
    <location>
        <begin position="200"/>
        <end position="224"/>
    </location>
</feature>
<reference evidence="8 9" key="1">
    <citation type="submission" date="2017-08" db="EMBL/GenBank/DDBJ databases">
        <title>Harnessing the power of phylogenomics to disentangle the directionality and signatures of interkingdom host jumping in the parasitic fungal genus Tolypocladium.</title>
        <authorList>
            <person name="Quandt C.A."/>
            <person name="Patterson W."/>
            <person name="Spatafora J.W."/>
        </authorList>
    </citation>
    <scope>NUCLEOTIDE SEQUENCE [LARGE SCALE GENOMIC DNA]</scope>
    <source>
        <strain evidence="8 9">CBS 113982</strain>
    </source>
</reference>
<feature type="region of interest" description="Disordered" evidence="5">
    <location>
        <begin position="1"/>
        <end position="67"/>
    </location>
</feature>
<keyword evidence="2 6" id="KW-0812">Transmembrane</keyword>
<feature type="transmembrane region" description="Helical" evidence="6">
    <location>
        <begin position="547"/>
        <end position="565"/>
    </location>
</feature>
<keyword evidence="3 6" id="KW-1133">Transmembrane helix</keyword>
<feature type="transmembrane region" description="Helical" evidence="6">
    <location>
        <begin position="403"/>
        <end position="422"/>
    </location>
</feature>
<dbReference type="STRING" id="45235.A0A2K3QGK5"/>
<evidence type="ECO:0000256" key="6">
    <source>
        <dbReference type="SAM" id="Phobius"/>
    </source>
</evidence>
<dbReference type="Pfam" id="PF07690">
    <property type="entry name" value="MFS_1"/>
    <property type="match status" value="1"/>
</dbReference>
<sequence>MLSAVAESDRRQPPSADEATTQNAEDDIHLGQVEKPDASELTGETSTGRITDGTTEPSATTDDEGTEPKKSMGFYLSFTGIQIMVFIYSLDATTLAVAIPTIAAQLGGTTLESFWASISYLLLAVVTQPLYSAVSDAFGRLAPLYFALLIFAAGSIVFATAQSMILVIVGRVLQGIGGGGIDVLGEIIVTDMTTLRERPFYLGIMALPVAAGSVLGPTFGALFSDFVTWRWIGWINLPILGAAFPLVFFFLRLRSPVTTISNGLKGLDWLGMALFTSGCTAFVVPLSWAGALFSWSSWRTLLPLILGIAVLAIFTVYESKPTAPLMPHRLFRSRTASLTLFGSFIHGMLLFPLLQYLPLFYQAIILDTRIQVALTMLPTNVICVLAAFVSAIAVGILGRGYRWGIWLSWIFTTLGAGLLILMDPSTSSNMQRGIPILCGAGVGGLLRLNQLPIQASLKSVDDTGMAVTLLITFRLLGGLTGLAIGSTMFSNAFAPYVHLIKGYPDSMALPNDASQAIGFIPHLRTINLPPETMEITQQAYLASLRQLFYAMTGFSFLGFLSSLFIEELSIQSTDLGQQRFED</sequence>
<feature type="domain" description="Major facilitator superfamily (MFS) profile" evidence="7">
    <location>
        <begin position="77"/>
        <end position="570"/>
    </location>
</feature>
<dbReference type="PROSITE" id="PS50850">
    <property type="entry name" value="MFS"/>
    <property type="match status" value="1"/>
</dbReference>
<protein>
    <submittedName>
        <fullName evidence="8">Major facilitator superfamily transporter</fullName>
    </submittedName>
</protein>
<dbReference type="EMBL" id="NRSZ01000514">
    <property type="protein sequence ID" value="PNY26684.1"/>
    <property type="molecule type" value="Genomic_DNA"/>
</dbReference>
<evidence type="ECO:0000259" key="7">
    <source>
        <dbReference type="PROSITE" id="PS50850"/>
    </source>
</evidence>
<feature type="transmembrane region" description="Helical" evidence="6">
    <location>
        <begin position="372"/>
        <end position="397"/>
    </location>
</feature>
<feature type="transmembrane region" description="Helical" evidence="6">
    <location>
        <begin position="465"/>
        <end position="484"/>
    </location>
</feature>
<dbReference type="GO" id="GO:0005886">
    <property type="term" value="C:plasma membrane"/>
    <property type="evidence" value="ECO:0007669"/>
    <property type="project" value="TreeGrafter"/>
</dbReference>
<feature type="transmembrane region" description="Helical" evidence="6">
    <location>
        <begin position="271"/>
        <end position="293"/>
    </location>
</feature>
<dbReference type="PANTHER" id="PTHR23501:SF156">
    <property type="entry name" value="TRANSPORTER, PUTATIVE-RELATED"/>
    <property type="match status" value="1"/>
</dbReference>
<dbReference type="PANTHER" id="PTHR23501">
    <property type="entry name" value="MAJOR FACILITATOR SUPERFAMILY"/>
    <property type="match status" value="1"/>
</dbReference>
<evidence type="ECO:0000256" key="1">
    <source>
        <dbReference type="ARBA" id="ARBA00004141"/>
    </source>
</evidence>